<reference evidence="1 2" key="1">
    <citation type="journal article" date="2015" name="Genome Announc.">
        <title>Complete and Assembled Genome Sequence of Bifidobacterium kashiwanohense PV20-2, Isolated from the Feces of an Anemic Kenyan Infant.</title>
        <authorList>
            <person name="Vazquez-Gutierrez P."/>
            <person name="Lacroix C."/>
            <person name="Chassard C."/>
            <person name="Klumpp J."/>
            <person name="Jans C."/>
            <person name="Stevens M.J."/>
        </authorList>
    </citation>
    <scope>NUCLEOTIDE SEQUENCE [LARGE SCALE GENOMIC DNA]</scope>
    <source>
        <strain evidence="1 2">PV20-2</strain>
    </source>
</reference>
<dbReference type="RefSeq" id="WP_039196869.1">
    <property type="nucleotide sequence ID" value="NZ_CP007456.1"/>
</dbReference>
<dbReference type="OrthoDB" id="3233895at2"/>
<dbReference type="Proteomes" id="UP000030625">
    <property type="component" value="Chromosome"/>
</dbReference>
<dbReference type="KEGG" id="bka:AH68_01170"/>
<gene>
    <name evidence="1" type="ORF">AH68_01170</name>
</gene>
<dbReference type="STRING" id="1447716.AH68_01170"/>
<protein>
    <submittedName>
        <fullName evidence="1">Uncharacterized protein</fullName>
    </submittedName>
</protein>
<name>A0A0A7I563_9BIFI</name>
<dbReference type="HOGENOM" id="CLU_2491590_0_0_11"/>
<evidence type="ECO:0000313" key="1">
    <source>
        <dbReference type="EMBL" id="AIZ15388.1"/>
    </source>
</evidence>
<dbReference type="AlphaFoldDB" id="A0A0A7I563"/>
<evidence type="ECO:0000313" key="2">
    <source>
        <dbReference type="Proteomes" id="UP000030625"/>
    </source>
</evidence>
<sequence length="86" mass="9582">MRIFDYYETGDGVKVTHSDLTPGHNVLVFFDKDDRHLEVSIPEGRIIENKGFSDSQAAAFLISAVRGMKSIMDYAQHGGVDHAWAV</sequence>
<organism evidence="1 2">
    <name type="scientific">Bifidobacterium catenulatum PV20-2</name>
    <dbReference type="NCBI Taxonomy" id="1447716"/>
    <lineage>
        <taxon>Bacteria</taxon>
        <taxon>Bacillati</taxon>
        <taxon>Actinomycetota</taxon>
        <taxon>Actinomycetes</taxon>
        <taxon>Bifidobacteriales</taxon>
        <taxon>Bifidobacteriaceae</taxon>
        <taxon>Bifidobacterium</taxon>
    </lineage>
</organism>
<accession>A0A0A7I563</accession>
<proteinExistence type="predicted"/>
<dbReference type="EMBL" id="CP007456">
    <property type="protein sequence ID" value="AIZ15388.1"/>
    <property type="molecule type" value="Genomic_DNA"/>
</dbReference>